<dbReference type="PANTHER" id="PTHR31110">
    <property type="entry name" value="PESTICIDAL CRYSTAL CRY8BA PROTEIN"/>
    <property type="match status" value="1"/>
</dbReference>
<comment type="caution">
    <text evidence="1">The sequence shown here is derived from an EMBL/GenBank/DDBJ whole genome shotgun (WGS) entry which is preliminary data.</text>
</comment>
<evidence type="ECO:0000313" key="2">
    <source>
        <dbReference type="Proteomes" id="UP001642360"/>
    </source>
</evidence>
<reference evidence="1 2" key="1">
    <citation type="submission" date="2024-02" db="EMBL/GenBank/DDBJ databases">
        <authorList>
            <person name="Vignale AGUSTIN F."/>
            <person name="Sosa J E."/>
            <person name="Modenutti C."/>
        </authorList>
    </citation>
    <scope>NUCLEOTIDE SEQUENCE [LARGE SCALE GENOMIC DNA]</scope>
</reference>
<gene>
    <name evidence="1" type="ORF">ILEXP_LOCUS19551</name>
</gene>
<sequence length="135" mass="15238">MITTSSFAVARIYLCFGECHCGHRESNCGGPGKTIFRCLVAVKENLTPRKFGLKYVQKLANDLYAPYVVPDELGVLLNSMKRMLDVLRPKIESQLKAWGPNSEIICKQFVEKLAENTRLQSSTKLKKILQDSKMV</sequence>
<dbReference type="EMBL" id="CAUOFW020002135">
    <property type="protein sequence ID" value="CAK9151390.1"/>
    <property type="molecule type" value="Genomic_DNA"/>
</dbReference>
<evidence type="ECO:0000313" key="1">
    <source>
        <dbReference type="EMBL" id="CAK9151390.1"/>
    </source>
</evidence>
<keyword evidence="2" id="KW-1185">Reference proteome</keyword>
<protein>
    <submittedName>
        <fullName evidence="1">Uncharacterized protein</fullName>
    </submittedName>
</protein>
<dbReference type="Proteomes" id="UP001642360">
    <property type="component" value="Unassembled WGS sequence"/>
</dbReference>
<accession>A0ABC8S3J1</accession>
<dbReference type="PANTHER" id="PTHR31110:SF2">
    <property type="entry name" value="PESTICIDAL CRYSTAL CRY8BA PROTEIN"/>
    <property type="match status" value="1"/>
</dbReference>
<dbReference type="AlphaFoldDB" id="A0ABC8S3J1"/>
<organism evidence="1 2">
    <name type="scientific">Ilex paraguariensis</name>
    <name type="common">yerba mate</name>
    <dbReference type="NCBI Taxonomy" id="185542"/>
    <lineage>
        <taxon>Eukaryota</taxon>
        <taxon>Viridiplantae</taxon>
        <taxon>Streptophyta</taxon>
        <taxon>Embryophyta</taxon>
        <taxon>Tracheophyta</taxon>
        <taxon>Spermatophyta</taxon>
        <taxon>Magnoliopsida</taxon>
        <taxon>eudicotyledons</taxon>
        <taxon>Gunneridae</taxon>
        <taxon>Pentapetalae</taxon>
        <taxon>asterids</taxon>
        <taxon>campanulids</taxon>
        <taxon>Aquifoliales</taxon>
        <taxon>Aquifoliaceae</taxon>
        <taxon>Ilex</taxon>
    </lineage>
</organism>
<proteinExistence type="predicted"/>
<name>A0ABC8S3J1_9AQUA</name>